<evidence type="ECO:0000313" key="2">
    <source>
        <dbReference type="Proteomes" id="UP001292094"/>
    </source>
</evidence>
<gene>
    <name evidence="1" type="ORF">Pmani_020441</name>
</gene>
<protein>
    <submittedName>
        <fullName evidence="1">Uncharacterized protein</fullName>
    </submittedName>
</protein>
<keyword evidence="2" id="KW-1185">Reference proteome</keyword>
<dbReference type="EMBL" id="JAWZYT010001964">
    <property type="protein sequence ID" value="KAK4307807.1"/>
    <property type="molecule type" value="Genomic_DNA"/>
</dbReference>
<proteinExistence type="predicted"/>
<evidence type="ECO:0000313" key="1">
    <source>
        <dbReference type="EMBL" id="KAK4307807.1"/>
    </source>
</evidence>
<accession>A0AAE1PIP2</accession>
<dbReference type="AlphaFoldDB" id="A0AAE1PIP2"/>
<organism evidence="1 2">
    <name type="scientific">Petrolisthes manimaculis</name>
    <dbReference type="NCBI Taxonomy" id="1843537"/>
    <lineage>
        <taxon>Eukaryota</taxon>
        <taxon>Metazoa</taxon>
        <taxon>Ecdysozoa</taxon>
        <taxon>Arthropoda</taxon>
        <taxon>Crustacea</taxon>
        <taxon>Multicrustacea</taxon>
        <taxon>Malacostraca</taxon>
        <taxon>Eumalacostraca</taxon>
        <taxon>Eucarida</taxon>
        <taxon>Decapoda</taxon>
        <taxon>Pleocyemata</taxon>
        <taxon>Anomura</taxon>
        <taxon>Galatheoidea</taxon>
        <taxon>Porcellanidae</taxon>
        <taxon>Petrolisthes</taxon>
    </lineage>
</organism>
<comment type="caution">
    <text evidence="1">The sequence shown here is derived from an EMBL/GenBank/DDBJ whole genome shotgun (WGS) entry which is preliminary data.</text>
</comment>
<reference evidence="1" key="1">
    <citation type="submission" date="2023-11" db="EMBL/GenBank/DDBJ databases">
        <title>Genome assemblies of two species of porcelain crab, Petrolisthes cinctipes and Petrolisthes manimaculis (Anomura: Porcellanidae).</title>
        <authorList>
            <person name="Angst P."/>
        </authorList>
    </citation>
    <scope>NUCLEOTIDE SEQUENCE</scope>
    <source>
        <strain evidence="1">PB745_02</strain>
        <tissue evidence="1">Gill</tissue>
    </source>
</reference>
<dbReference type="Proteomes" id="UP001292094">
    <property type="component" value="Unassembled WGS sequence"/>
</dbReference>
<sequence>MTDDRSNTNQNTALRDKFVSVVGPVFAGGDEGNILTLLTSPHWPMFVTMMKDYLLVTIMRLLATPSHHLFVNLLRDYVTIGLEGIEVLFGKPVVSCQCFSSVIDKESAHPRPRIIEFTDNPQHSPTLSW</sequence>
<name>A0AAE1PIP2_9EUCA</name>